<dbReference type="GO" id="GO:0005506">
    <property type="term" value="F:iron ion binding"/>
    <property type="evidence" value="ECO:0007669"/>
    <property type="project" value="InterPro"/>
</dbReference>
<keyword evidence="9" id="KW-0408">Iron</keyword>
<comment type="similarity">
    <text evidence="3">Belongs to the cytochrome P450 family.</text>
</comment>
<dbReference type="Gene3D" id="1.10.630.10">
    <property type="entry name" value="Cytochrome P450"/>
    <property type="match status" value="1"/>
</dbReference>
<accession>A0A9W9HS11</accession>
<dbReference type="Pfam" id="PF00067">
    <property type="entry name" value="p450"/>
    <property type="match status" value="1"/>
</dbReference>
<reference evidence="12" key="2">
    <citation type="journal article" date="2023" name="IMA Fungus">
        <title>Comparative genomic study of the Penicillium genus elucidates a diverse pangenome and 15 lateral gene transfer events.</title>
        <authorList>
            <person name="Petersen C."/>
            <person name="Sorensen T."/>
            <person name="Nielsen M.R."/>
            <person name="Sondergaard T.E."/>
            <person name="Sorensen J.L."/>
            <person name="Fitzpatrick D.A."/>
            <person name="Frisvad J.C."/>
            <person name="Nielsen K.L."/>
        </authorList>
    </citation>
    <scope>NUCLEOTIDE SEQUENCE</scope>
    <source>
        <strain evidence="12">IBT 21917</strain>
    </source>
</reference>
<sequence>MASSPLGNPELTNILIGPSEITVFHPDVYIAIDGPFTKCNKAEWYDLLHPNKALVTARTEVAHRTRRNQWSRGFSPKTLPHYKEQILPLIDQLDNCIQTDIATCRVSEVSDLFQWLAFDRMGKFVLGKSFNMLTNQNWHHIVVRLEKALSILGFLSPVPWLVQIAFRLLPPVWLLKDWAAMRGWCENELKEIELPTTDSCQAPALAHFLKYDSSNDNCYEDWLTGDAILAIVAGSSPTGGVILGLFYELAKNPIHTETIYGEIVQQGVNILDSQDLARRCPHLQAAIFEAMRLYPSLPTGGNRKTSSTEGITNAGVYILPETTVVAPRFVIARPGEDCFIDANSFVPERWTTRPEMVRNRAAMSPFGIGRCETVWIGCCQGSDRSLLGHRTCPGKTLAMNDIMLVAAHLVRRYHFRFPLGETGETLIRCWRDHFTTHLGRLRLVFEMRKD</sequence>
<evidence type="ECO:0000313" key="13">
    <source>
        <dbReference type="Proteomes" id="UP001146351"/>
    </source>
</evidence>
<evidence type="ECO:0000256" key="3">
    <source>
        <dbReference type="ARBA" id="ARBA00010617"/>
    </source>
</evidence>
<dbReference type="PANTHER" id="PTHR24305:SF112">
    <property type="entry name" value="L-ORNITHINE-N5-MONOOXYGENASE (EUROFUNG)"/>
    <property type="match status" value="1"/>
</dbReference>
<evidence type="ECO:0000256" key="2">
    <source>
        <dbReference type="ARBA" id="ARBA00004370"/>
    </source>
</evidence>
<keyword evidence="7" id="KW-1133">Transmembrane helix</keyword>
<dbReference type="EMBL" id="JAPQKO010000006">
    <property type="protein sequence ID" value="KAJ5155349.1"/>
    <property type="molecule type" value="Genomic_DNA"/>
</dbReference>
<comment type="caution">
    <text evidence="12">The sequence shown here is derived from an EMBL/GenBank/DDBJ whole genome shotgun (WGS) entry which is preliminary data.</text>
</comment>
<evidence type="ECO:0000256" key="8">
    <source>
        <dbReference type="ARBA" id="ARBA00023002"/>
    </source>
</evidence>
<dbReference type="PANTHER" id="PTHR24305">
    <property type="entry name" value="CYTOCHROME P450"/>
    <property type="match status" value="1"/>
</dbReference>
<name>A0A9W9HS11_9EURO</name>
<keyword evidence="8" id="KW-0560">Oxidoreductase</keyword>
<dbReference type="InterPro" id="IPR001128">
    <property type="entry name" value="Cyt_P450"/>
</dbReference>
<keyword evidence="4" id="KW-0349">Heme</keyword>
<evidence type="ECO:0000256" key="1">
    <source>
        <dbReference type="ARBA" id="ARBA00001971"/>
    </source>
</evidence>
<dbReference type="GO" id="GO:0043386">
    <property type="term" value="P:mycotoxin biosynthetic process"/>
    <property type="evidence" value="ECO:0007669"/>
    <property type="project" value="UniProtKB-ARBA"/>
</dbReference>
<protein>
    <submittedName>
        <fullName evidence="12">Cytochrome P450</fullName>
    </submittedName>
</protein>
<evidence type="ECO:0000256" key="5">
    <source>
        <dbReference type="ARBA" id="ARBA00022692"/>
    </source>
</evidence>
<keyword evidence="13" id="KW-1185">Reference proteome</keyword>
<keyword evidence="10" id="KW-0503">Monooxygenase</keyword>
<keyword evidence="11" id="KW-0472">Membrane</keyword>
<evidence type="ECO:0000256" key="6">
    <source>
        <dbReference type="ARBA" id="ARBA00022723"/>
    </source>
</evidence>
<dbReference type="GO" id="GO:0016020">
    <property type="term" value="C:membrane"/>
    <property type="evidence" value="ECO:0007669"/>
    <property type="project" value="UniProtKB-SubCell"/>
</dbReference>
<dbReference type="SUPFAM" id="SSF48264">
    <property type="entry name" value="Cytochrome P450"/>
    <property type="match status" value="1"/>
</dbReference>
<dbReference type="OrthoDB" id="6692864at2759"/>
<dbReference type="AlphaFoldDB" id="A0A9W9HS11"/>
<dbReference type="GO" id="GO:0020037">
    <property type="term" value="F:heme binding"/>
    <property type="evidence" value="ECO:0007669"/>
    <property type="project" value="InterPro"/>
</dbReference>
<keyword evidence="6" id="KW-0479">Metal-binding</keyword>
<evidence type="ECO:0000256" key="10">
    <source>
        <dbReference type="ARBA" id="ARBA00023033"/>
    </source>
</evidence>
<dbReference type="GO" id="GO:0004497">
    <property type="term" value="F:monooxygenase activity"/>
    <property type="evidence" value="ECO:0007669"/>
    <property type="project" value="UniProtKB-KW"/>
</dbReference>
<dbReference type="GO" id="GO:0016705">
    <property type="term" value="F:oxidoreductase activity, acting on paired donors, with incorporation or reduction of molecular oxygen"/>
    <property type="evidence" value="ECO:0007669"/>
    <property type="project" value="InterPro"/>
</dbReference>
<organism evidence="12 13">
    <name type="scientific">Penicillium capsulatum</name>
    <dbReference type="NCBI Taxonomy" id="69766"/>
    <lineage>
        <taxon>Eukaryota</taxon>
        <taxon>Fungi</taxon>
        <taxon>Dikarya</taxon>
        <taxon>Ascomycota</taxon>
        <taxon>Pezizomycotina</taxon>
        <taxon>Eurotiomycetes</taxon>
        <taxon>Eurotiomycetidae</taxon>
        <taxon>Eurotiales</taxon>
        <taxon>Aspergillaceae</taxon>
        <taxon>Penicillium</taxon>
    </lineage>
</organism>
<dbReference type="Proteomes" id="UP001146351">
    <property type="component" value="Unassembled WGS sequence"/>
</dbReference>
<comment type="cofactor">
    <cofactor evidence="1">
        <name>heme</name>
        <dbReference type="ChEBI" id="CHEBI:30413"/>
    </cofactor>
</comment>
<evidence type="ECO:0000313" key="12">
    <source>
        <dbReference type="EMBL" id="KAJ5155349.1"/>
    </source>
</evidence>
<dbReference type="InterPro" id="IPR036396">
    <property type="entry name" value="Cyt_P450_sf"/>
</dbReference>
<comment type="subcellular location">
    <subcellularLocation>
        <location evidence="2">Membrane</location>
    </subcellularLocation>
</comment>
<dbReference type="InterPro" id="IPR050121">
    <property type="entry name" value="Cytochrome_P450_monoxygenase"/>
</dbReference>
<reference evidence="12" key="1">
    <citation type="submission" date="2022-11" db="EMBL/GenBank/DDBJ databases">
        <authorList>
            <person name="Petersen C."/>
        </authorList>
    </citation>
    <scope>NUCLEOTIDE SEQUENCE</scope>
    <source>
        <strain evidence="12">IBT 21917</strain>
    </source>
</reference>
<proteinExistence type="inferred from homology"/>
<evidence type="ECO:0000256" key="4">
    <source>
        <dbReference type="ARBA" id="ARBA00022617"/>
    </source>
</evidence>
<gene>
    <name evidence="12" type="ORF">N7492_008152</name>
</gene>
<evidence type="ECO:0000256" key="9">
    <source>
        <dbReference type="ARBA" id="ARBA00023004"/>
    </source>
</evidence>
<evidence type="ECO:0000256" key="7">
    <source>
        <dbReference type="ARBA" id="ARBA00022989"/>
    </source>
</evidence>
<keyword evidence="5" id="KW-0812">Transmembrane</keyword>
<evidence type="ECO:0000256" key="11">
    <source>
        <dbReference type="ARBA" id="ARBA00023136"/>
    </source>
</evidence>